<organism evidence="4 5">
    <name type="scientific">Microbacterium esteraromaticum</name>
    <dbReference type="NCBI Taxonomy" id="57043"/>
    <lineage>
        <taxon>Bacteria</taxon>
        <taxon>Bacillati</taxon>
        <taxon>Actinomycetota</taxon>
        <taxon>Actinomycetes</taxon>
        <taxon>Micrococcales</taxon>
        <taxon>Microbacteriaceae</taxon>
        <taxon>Microbacterium</taxon>
    </lineage>
</organism>
<keyword evidence="3" id="KW-0472">Membrane</keyword>
<feature type="transmembrane region" description="Helical" evidence="3">
    <location>
        <begin position="36"/>
        <end position="52"/>
    </location>
</feature>
<sequence>MSVPNPPAGSQQLPPPPYTAPAPGVAPVPAAKKNNVLALVALIVAAVGFLFACIPGALIVGWILLPIAFVLSIVSLFMKGDRKWMGVVGLVLSIVGTIVGFVVFFAGLSAAIDDAFGGSETTVSQPVDAAAADDAAADDEKAEDKPADAAQGTRDNPYPLSSKISSDDWTVVVNSHTPDGAAAVAAGNQFNDKAPAGSHYELVNYTVTYTGDESGLAAEVGISFVTSAGNVLNSYDAMVVLEDGFGLDELYNGASATGSDAFLVPDGESVLIRVSPGFFANEVFVQP</sequence>
<dbReference type="Gene3D" id="2.60.40.1240">
    <property type="match status" value="1"/>
</dbReference>
<evidence type="ECO:0000313" key="4">
    <source>
        <dbReference type="EMBL" id="SJN21062.1"/>
    </source>
</evidence>
<reference evidence="4 5" key="1">
    <citation type="submission" date="2017-02" db="EMBL/GenBank/DDBJ databases">
        <authorList>
            <person name="Peterson S.W."/>
        </authorList>
    </citation>
    <scope>NUCLEOTIDE SEQUENCE [LARGE SCALE GENOMIC DNA]</scope>
    <source>
        <strain evidence="4 5">B Mb 05.01</strain>
    </source>
</reference>
<dbReference type="AlphaFoldDB" id="A0A1R4IMJ6"/>
<evidence type="ECO:0000256" key="2">
    <source>
        <dbReference type="SAM" id="MobiDB-lite"/>
    </source>
</evidence>
<feature type="transmembrane region" description="Helical" evidence="3">
    <location>
        <begin position="90"/>
        <end position="112"/>
    </location>
</feature>
<feature type="transmembrane region" description="Helical" evidence="3">
    <location>
        <begin position="58"/>
        <end position="78"/>
    </location>
</feature>
<dbReference type="InterPro" id="IPR029050">
    <property type="entry name" value="Immunoprotect_excell_Ig-like"/>
</dbReference>
<accession>A0A1R4IMJ6</accession>
<feature type="region of interest" description="Disordered" evidence="2">
    <location>
        <begin position="134"/>
        <end position="161"/>
    </location>
</feature>
<name>A0A1R4IMJ6_9MICO</name>
<dbReference type="RefSeq" id="WP_256971492.1">
    <property type="nucleotide sequence ID" value="NZ_FUKO01000011.1"/>
</dbReference>
<keyword evidence="3" id="KW-0812">Transmembrane</keyword>
<protein>
    <submittedName>
        <fullName evidence="4">Basic proline-rich protein</fullName>
    </submittedName>
</protein>
<dbReference type="Proteomes" id="UP000196320">
    <property type="component" value="Unassembled WGS sequence"/>
</dbReference>
<keyword evidence="1" id="KW-0732">Signal</keyword>
<evidence type="ECO:0000313" key="5">
    <source>
        <dbReference type="Proteomes" id="UP000196320"/>
    </source>
</evidence>
<keyword evidence="3" id="KW-1133">Transmembrane helix</keyword>
<evidence type="ECO:0000256" key="3">
    <source>
        <dbReference type="SAM" id="Phobius"/>
    </source>
</evidence>
<proteinExistence type="predicted"/>
<feature type="compositionally biased region" description="Basic and acidic residues" evidence="2">
    <location>
        <begin position="138"/>
        <end position="147"/>
    </location>
</feature>
<evidence type="ECO:0000256" key="1">
    <source>
        <dbReference type="ARBA" id="ARBA00022729"/>
    </source>
</evidence>
<dbReference type="EMBL" id="FUKO01000011">
    <property type="protein sequence ID" value="SJN21062.1"/>
    <property type="molecule type" value="Genomic_DNA"/>
</dbReference>
<keyword evidence="5" id="KW-1185">Reference proteome</keyword>
<gene>
    <name evidence="4" type="ORF">FM104_02955</name>
</gene>